<evidence type="ECO:0000313" key="1">
    <source>
        <dbReference type="EMBL" id="GBM67291.1"/>
    </source>
</evidence>
<reference evidence="1 2" key="1">
    <citation type="journal article" date="2019" name="Sci. Rep.">
        <title>Orb-weaving spider Araneus ventricosus genome elucidates the spidroin gene catalogue.</title>
        <authorList>
            <person name="Kono N."/>
            <person name="Nakamura H."/>
            <person name="Ohtoshi R."/>
            <person name="Moran D.A.P."/>
            <person name="Shinohara A."/>
            <person name="Yoshida Y."/>
            <person name="Fujiwara M."/>
            <person name="Mori M."/>
            <person name="Tomita M."/>
            <person name="Arakawa K."/>
        </authorList>
    </citation>
    <scope>NUCLEOTIDE SEQUENCE [LARGE SCALE GENOMIC DNA]</scope>
</reference>
<keyword evidence="2" id="KW-1185">Reference proteome</keyword>
<accession>A0A4Y2HPK2</accession>
<name>A0A4Y2HPK2_ARAVE</name>
<dbReference type="EMBL" id="BGPR01002074">
    <property type="protein sequence ID" value="GBM67291.1"/>
    <property type="molecule type" value="Genomic_DNA"/>
</dbReference>
<evidence type="ECO:0000313" key="2">
    <source>
        <dbReference type="Proteomes" id="UP000499080"/>
    </source>
</evidence>
<comment type="caution">
    <text evidence="1">The sequence shown here is derived from an EMBL/GenBank/DDBJ whole genome shotgun (WGS) entry which is preliminary data.</text>
</comment>
<protein>
    <submittedName>
        <fullName evidence="1">Uncharacterized protein</fullName>
    </submittedName>
</protein>
<dbReference type="AlphaFoldDB" id="A0A4Y2HPK2"/>
<organism evidence="1 2">
    <name type="scientific">Araneus ventricosus</name>
    <name type="common">Orbweaver spider</name>
    <name type="synonym">Epeira ventricosa</name>
    <dbReference type="NCBI Taxonomy" id="182803"/>
    <lineage>
        <taxon>Eukaryota</taxon>
        <taxon>Metazoa</taxon>
        <taxon>Ecdysozoa</taxon>
        <taxon>Arthropoda</taxon>
        <taxon>Chelicerata</taxon>
        <taxon>Arachnida</taxon>
        <taxon>Araneae</taxon>
        <taxon>Araneomorphae</taxon>
        <taxon>Entelegynae</taxon>
        <taxon>Araneoidea</taxon>
        <taxon>Araneidae</taxon>
        <taxon>Araneus</taxon>
    </lineage>
</organism>
<gene>
    <name evidence="1" type="ORF">AVEN_201221_1</name>
</gene>
<dbReference type="Proteomes" id="UP000499080">
    <property type="component" value="Unassembled WGS sequence"/>
</dbReference>
<proteinExistence type="predicted"/>
<sequence>MECRQRPNSTSDLGDLSKIPENAIIFSISLLEPRSGFLQRFPCDVVFCQEHYKYTAVGFDGERLGNANAFEESLGVSSAVRARKLVS</sequence>